<dbReference type="EMBL" id="QKKF02022000">
    <property type="protein sequence ID" value="RZF38645.1"/>
    <property type="molecule type" value="Genomic_DNA"/>
</dbReference>
<dbReference type="InterPro" id="IPR045668">
    <property type="entry name" value="FHIP_KELAA_motif"/>
</dbReference>
<keyword evidence="2" id="KW-0271">Exosome</keyword>
<dbReference type="OrthoDB" id="6287422at2759"/>
<dbReference type="InParanoid" id="A0A482WYN5"/>
<evidence type="ECO:0000256" key="3">
    <source>
        <dbReference type="SAM" id="MobiDB-lite"/>
    </source>
</evidence>
<name>A0A482WYN5_LAOST</name>
<dbReference type="GO" id="GO:0006401">
    <property type="term" value="P:RNA catabolic process"/>
    <property type="evidence" value="ECO:0007669"/>
    <property type="project" value="InterPro"/>
</dbReference>
<dbReference type="InterPro" id="IPR001247">
    <property type="entry name" value="ExoRNase_PH_dom1"/>
</dbReference>
<protein>
    <recommendedName>
        <fullName evidence="4">Exoribonuclease phosphorolytic domain-containing protein</fullName>
    </recommendedName>
</protein>
<feature type="compositionally biased region" description="Polar residues" evidence="3">
    <location>
        <begin position="521"/>
        <end position="531"/>
    </location>
</feature>
<dbReference type="STRING" id="195883.A0A482WYN5"/>
<sequence length="1024" mass="113057">MSWLKNSSIGASLGKLRSSNLPSNECDPSACYNSFKKHWQQIHEIIEKTKAVGNILKTDDDFLSVVNNLKKLVTFLSMELRSSHVNKPCLDYLLSQNLLDQLYTWSESTGRYGDTLKMQQMQLYEGLVDHSGAQLLIHEPFHRPLLKLLNTCSSQLFTVEVQKCLVVLLNQLCVSIYCQNELLDLFFFVGNPSRFIIFSLLLPFVHREGAIGQQARDALLLCVGLSSRNNAVAEFICRDSNFCQDLAAVLCCLYSGLPRKLNDIEVADWHRFTPDDITEMPELEHFLNVLEFCNAVVQVAHPIVCEKLVQLLHGAFLCRVMGPALLQESVGVSLQGYDYSAPLQLSTEEELATATAYFDLFLRSLSEPGLLNSFVKFLLKDTYEDQRIIDCVVMRIKSKTRLCVVTLSLLETLVELNCEDVMLELVLRHLVPCTHVMLSQRPRVAHVDPYCRSAQKFLSLAPAIPRHEPVDGSLYGNYQAYLFDARNKINNCAMATSCWTYQYDGENPPFTGMPLSRTEDSNANQKLNTESESADHSLPSADDGSSGYESFAALKDGGRDFESGGECESPCERGENHSDNNFTSDNNLSVNSNTTGNCDVKNNGSSDITSVNNNGNSDSKSVKNNGTVATGISDVTSVKNNGTVATSNIDVLGSLKGKIEDKLVREPNVNVYIADAQKFLLEREERLVNTRKHAIEAPLSLPPSSNRISDAFERGDSKRRSLSLALSSVFKRQFQPPNKESVNNFGIARFTKERQKETEIRNVVMCAVILDEWLKELAAITQEHTAHNVRPDGRSLMKVRPATINVGSISTADGSAVVKIGRTTVVCGIKAELATPKPSQPQLGFVVANVELPPLCSATFRPGPPSDIAQTMTSMLGSIVDSCGLIDLSQLCVSKEHLVWILHCDIVCLDYSGSVMDAVLIALVAALRTVALPEATYCVETKSFSVDLQKRTPLKVDSSPVSTTFATIDESNIIADPTVEEERLSNGSGTAYSETDLQKCISLSKDRAVSINKMMETALNNREP</sequence>
<dbReference type="GO" id="GO:0000178">
    <property type="term" value="C:exosome (RNase complex)"/>
    <property type="evidence" value="ECO:0007669"/>
    <property type="project" value="UniProtKB-KW"/>
</dbReference>
<comment type="caution">
    <text evidence="5">The sequence shown here is derived from an EMBL/GenBank/DDBJ whole genome shotgun (WGS) entry which is preliminary data.</text>
</comment>
<dbReference type="InterPro" id="IPR020568">
    <property type="entry name" value="Ribosomal_Su5_D2-typ_SF"/>
</dbReference>
<feature type="domain" description="Exoribonuclease phosphorolytic" evidence="4">
    <location>
        <begin position="799"/>
        <end position="933"/>
    </location>
</feature>
<dbReference type="SUPFAM" id="SSF54211">
    <property type="entry name" value="Ribosomal protein S5 domain 2-like"/>
    <property type="match status" value="1"/>
</dbReference>
<dbReference type="SUPFAM" id="SSF55666">
    <property type="entry name" value="Ribonuclease PH domain 2-like"/>
    <property type="match status" value="1"/>
</dbReference>
<proteinExistence type="predicted"/>
<evidence type="ECO:0000259" key="4">
    <source>
        <dbReference type="Pfam" id="PF01138"/>
    </source>
</evidence>
<keyword evidence="6" id="KW-1185">Reference proteome</keyword>
<dbReference type="InterPro" id="IPR033196">
    <property type="entry name" value="Rrp43"/>
</dbReference>
<dbReference type="Pfam" id="PF01138">
    <property type="entry name" value="RNase_PH"/>
    <property type="match status" value="1"/>
</dbReference>
<dbReference type="InterPro" id="IPR027408">
    <property type="entry name" value="PNPase/RNase_PH_dom_sf"/>
</dbReference>
<evidence type="ECO:0000256" key="1">
    <source>
        <dbReference type="ARBA" id="ARBA00022490"/>
    </source>
</evidence>
<dbReference type="InterPro" id="IPR036345">
    <property type="entry name" value="ExoRNase_PH_dom2_sf"/>
</dbReference>
<accession>A0A482WYN5</accession>
<dbReference type="Proteomes" id="UP000291343">
    <property type="component" value="Unassembled WGS sequence"/>
</dbReference>
<dbReference type="FunFam" id="3.30.230.70:FF:000017">
    <property type="entry name" value="Exosome complex component Rrp42"/>
    <property type="match status" value="1"/>
</dbReference>
<dbReference type="CDD" id="cd11369">
    <property type="entry name" value="RNase_PH_RRP43"/>
    <property type="match status" value="1"/>
</dbReference>
<dbReference type="PANTHER" id="PTHR21705:SF11">
    <property type="entry name" value="FHIP FAMILY PROTEIN CG3558"/>
    <property type="match status" value="1"/>
</dbReference>
<dbReference type="PANTHER" id="PTHR21705">
    <property type="entry name" value="RAI16 PROTEIN-RELATED"/>
    <property type="match status" value="1"/>
</dbReference>
<evidence type="ECO:0000313" key="5">
    <source>
        <dbReference type="EMBL" id="RZF38645.1"/>
    </source>
</evidence>
<dbReference type="Pfam" id="PF19311">
    <property type="entry name" value="KELAA"/>
    <property type="match status" value="1"/>
</dbReference>
<dbReference type="AlphaFoldDB" id="A0A482WYN5"/>
<feature type="region of interest" description="Disordered" evidence="3">
    <location>
        <begin position="510"/>
        <end position="627"/>
    </location>
</feature>
<dbReference type="SMR" id="A0A482WYN5"/>
<dbReference type="Pfam" id="PF10257">
    <property type="entry name" value="RAI16-like"/>
    <property type="match status" value="1"/>
</dbReference>
<dbReference type="InterPro" id="IPR019384">
    <property type="entry name" value="FHIP"/>
</dbReference>
<dbReference type="Gene3D" id="3.30.230.70">
    <property type="entry name" value="GHMP Kinase, N-terminal domain"/>
    <property type="match status" value="1"/>
</dbReference>
<keyword evidence="1" id="KW-0963">Cytoplasm</keyword>
<evidence type="ECO:0000313" key="6">
    <source>
        <dbReference type="Proteomes" id="UP000291343"/>
    </source>
</evidence>
<gene>
    <name evidence="5" type="ORF">LSTR_LSTR003451</name>
</gene>
<evidence type="ECO:0000256" key="2">
    <source>
        <dbReference type="ARBA" id="ARBA00022835"/>
    </source>
</evidence>
<organism evidence="5 6">
    <name type="scientific">Laodelphax striatellus</name>
    <name type="common">Small brown planthopper</name>
    <name type="synonym">Delphax striatella</name>
    <dbReference type="NCBI Taxonomy" id="195883"/>
    <lineage>
        <taxon>Eukaryota</taxon>
        <taxon>Metazoa</taxon>
        <taxon>Ecdysozoa</taxon>
        <taxon>Arthropoda</taxon>
        <taxon>Hexapoda</taxon>
        <taxon>Insecta</taxon>
        <taxon>Pterygota</taxon>
        <taxon>Neoptera</taxon>
        <taxon>Paraneoptera</taxon>
        <taxon>Hemiptera</taxon>
        <taxon>Auchenorrhyncha</taxon>
        <taxon>Fulgoroidea</taxon>
        <taxon>Delphacidae</taxon>
        <taxon>Criomorphinae</taxon>
        <taxon>Laodelphax</taxon>
    </lineage>
</organism>
<dbReference type="FunCoup" id="A0A482WYN5">
    <property type="interactions" value="58"/>
</dbReference>
<reference evidence="5 6" key="1">
    <citation type="journal article" date="2017" name="Gigascience">
        <title>Genome sequence of the small brown planthopper, Laodelphax striatellus.</title>
        <authorList>
            <person name="Zhu J."/>
            <person name="Jiang F."/>
            <person name="Wang X."/>
            <person name="Yang P."/>
            <person name="Bao Y."/>
            <person name="Zhao W."/>
            <person name="Wang W."/>
            <person name="Lu H."/>
            <person name="Wang Q."/>
            <person name="Cui N."/>
            <person name="Li J."/>
            <person name="Chen X."/>
            <person name="Luo L."/>
            <person name="Yu J."/>
            <person name="Kang L."/>
            <person name="Cui F."/>
        </authorList>
    </citation>
    <scope>NUCLEOTIDE SEQUENCE [LARGE SCALE GENOMIC DNA]</scope>
    <source>
        <strain evidence="5">Lst14</strain>
    </source>
</reference>
<feature type="compositionally biased region" description="Polar residues" evidence="3">
    <location>
        <begin position="579"/>
        <end position="627"/>
    </location>
</feature>
<dbReference type="GO" id="GO:0006396">
    <property type="term" value="P:RNA processing"/>
    <property type="evidence" value="ECO:0007669"/>
    <property type="project" value="InterPro"/>
</dbReference>